<evidence type="ECO:0000313" key="1">
    <source>
        <dbReference type="EMBL" id="CAG8805763.1"/>
    </source>
</evidence>
<keyword evidence="2" id="KW-1185">Reference proteome</keyword>
<proteinExistence type="predicted"/>
<accession>A0A9N9K2K6</accession>
<feature type="non-terminal residue" evidence="1">
    <location>
        <position position="1"/>
    </location>
</feature>
<reference evidence="1" key="1">
    <citation type="submission" date="2021-06" db="EMBL/GenBank/DDBJ databases">
        <authorList>
            <person name="Kallberg Y."/>
            <person name="Tangrot J."/>
            <person name="Rosling A."/>
        </authorList>
    </citation>
    <scope>NUCLEOTIDE SEQUENCE</scope>
    <source>
        <strain evidence="1">MA453B</strain>
    </source>
</reference>
<feature type="non-terminal residue" evidence="1">
    <location>
        <position position="67"/>
    </location>
</feature>
<organism evidence="1 2">
    <name type="scientific">Dentiscutata erythropus</name>
    <dbReference type="NCBI Taxonomy" id="1348616"/>
    <lineage>
        <taxon>Eukaryota</taxon>
        <taxon>Fungi</taxon>
        <taxon>Fungi incertae sedis</taxon>
        <taxon>Mucoromycota</taxon>
        <taxon>Glomeromycotina</taxon>
        <taxon>Glomeromycetes</taxon>
        <taxon>Diversisporales</taxon>
        <taxon>Gigasporaceae</taxon>
        <taxon>Dentiscutata</taxon>
    </lineage>
</organism>
<comment type="caution">
    <text evidence="1">The sequence shown here is derived from an EMBL/GenBank/DDBJ whole genome shotgun (WGS) entry which is preliminary data.</text>
</comment>
<dbReference type="Proteomes" id="UP000789405">
    <property type="component" value="Unassembled WGS sequence"/>
</dbReference>
<dbReference type="AlphaFoldDB" id="A0A9N9K2K6"/>
<gene>
    <name evidence="1" type="ORF">DERYTH_LOCUS24339</name>
</gene>
<evidence type="ECO:0000313" key="2">
    <source>
        <dbReference type="Proteomes" id="UP000789405"/>
    </source>
</evidence>
<sequence>FILGIFEKHSEKIPLNSMRKKRPYCEQIEHPIAMNIKLGADADTEMMQEIEAWTNNTKLKLWGTKYK</sequence>
<dbReference type="EMBL" id="CAJVPY010040453">
    <property type="protein sequence ID" value="CAG8805763.1"/>
    <property type="molecule type" value="Genomic_DNA"/>
</dbReference>
<name>A0A9N9K2K6_9GLOM</name>
<protein>
    <submittedName>
        <fullName evidence="1">27478_t:CDS:1</fullName>
    </submittedName>
</protein>